<gene>
    <name evidence="1" type="ORF">MBJ925_LOCUS15055</name>
</gene>
<dbReference type="Proteomes" id="UP000663824">
    <property type="component" value="Unassembled WGS sequence"/>
</dbReference>
<sequence>MIQETKRQWLNYFLNIYEIKIQEYEQQYQNEFIKLESHYLNNNNITSDPTMLNNIKEYINNRIQRLKRDIYDKMASFRRIILQNRQRSSSTKNVIGVSPEPYLDLISNPFNKRQWNYLSLGPSYIRLNQSAIRPKCQQETEIKNQHKDIYSKVENHLTGHPHRIPRNNTIFKQYSDHLLAYLNQIHFSPLSYKDQLISRE</sequence>
<comment type="caution">
    <text evidence="1">The sequence shown here is derived from an EMBL/GenBank/DDBJ whole genome shotgun (WGS) entry which is preliminary data.</text>
</comment>
<name>A0A816QJA1_9BILA</name>
<proteinExistence type="predicted"/>
<protein>
    <submittedName>
        <fullName evidence="1">Uncharacterized protein</fullName>
    </submittedName>
</protein>
<evidence type="ECO:0000313" key="1">
    <source>
        <dbReference type="EMBL" id="CAF2061704.1"/>
    </source>
</evidence>
<reference evidence="1" key="1">
    <citation type="submission" date="2021-02" db="EMBL/GenBank/DDBJ databases">
        <authorList>
            <person name="Nowell W R."/>
        </authorList>
    </citation>
    <scope>NUCLEOTIDE SEQUENCE</scope>
</reference>
<accession>A0A816QJA1</accession>
<evidence type="ECO:0000313" key="2">
    <source>
        <dbReference type="Proteomes" id="UP000663824"/>
    </source>
</evidence>
<dbReference type="AlphaFoldDB" id="A0A816QJA1"/>
<organism evidence="1 2">
    <name type="scientific">Rotaria magnacalcarata</name>
    <dbReference type="NCBI Taxonomy" id="392030"/>
    <lineage>
        <taxon>Eukaryota</taxon>
        <taxon>Metazoa</taxon>
        <taxon>Spiralia</taxon>
        <taxon>Gnathifera</taxon>
        <taxon>Rotifera</taxon>
        <taxon>Eurotatoria</taxon>
        <taxon>Bdelloidea</taxon>
        <taxon>Philodinida</taxon>
        <taxon>Philodinidae</taxon>
        <taxon>Rotaria</taxon>
    </lineage>
</organism>
<dbReference type="EMBL" id="CAJNRE010007033">
    <property type="protein sequence ID" value="CAF2061704.1"/>
    <property type="molecule type" value="Genomic_DNA"/>
</dbReference>